<dbReference type="InterPro" id="IPR000073">
    <property type="entry name" value="AB_hydrolase_1"/>
</dbReference>
<dbReference type="AlphaFoldDB" id="A0A9K3LNI0"/>
<keyword evidence="3" id="KW-0378">Hydrolase</keyword>
<organism evidence="3 4">
    <name type="scientific">Nitzschia inconspicua</name>
    <dbReference type="NCBI Taxonomy" id="303405"/>
    <lineage>
        <taxon>Eukaryota</taxon>
        <taxon>Sar</taxon>
        <taxon>Stramenopiles</taxon>
        <taxon>Ochrophyta</taxon>
        <taxon>Bacillariophyta</taxon>
        <taxon>Bacillariophyceae</taxon>
        <taxon>Bacillariophycidae</taxon>
        <taxon>Bacillariales</taxon>
        <taxon>Bacillariaceae</taxon>
        <taxon>Nitzschia</taxon>
    </lineage>
</organism>
<keyword evidence="1" id="KW-0732">Signal</keyword>
<evidence type="ECO:0000259" key="2">
    <source>
        <dbReference type="Pfam" id="PF12697"/>
    </source>
</evidence>
<reference evidence="3" key="1">
    <citation type="journal article" date="2021" name="Sci. Rep.">
        <title>Diploid genomic architecture of Nitzschia inconspicua, an elite biomass production diatom.</title>
        <authorList>
            <person name="Oliver A."/>
            <person name="Podell S."/>
            <person name="Pinowska A."/>
            <person name="Traller J.C."/>
            <person name="Smith S.R."/>
            <person name="McClure R."/>
            <person name="Beliaev A."/>
            <person name="Bohutskyi P."/>
            <person name="Hill E.A."/>
            <person name="Rabines A."/>
            <person name="Zheng H."/>
            <person name="Allen L.Z."/>
            <person name="Kuo A."/>
            <person name="Grigoriev I.V."/>
            <person name="Allen A.E."/>
            <person name="Hazlebeck D."/>
            <person name="Allen E.E."/>
        </authorList>
    </citation>
    <scope>NUCLEOTIDE SEQUENCE</scope>
    <source>
        <strain evidence="3">Hildebrandi</strain>
    </source>
</reference>
<dbReference type="GO" id="GO:0016787">
    <property type="term" value="F:hydrolase activity"/>
    <property type="evidence" value="ECO:0007669"/>
    <property type="project" value="UniProtKB-KW"/>
</dbReference>
<evidence type="ECO:0000256" key="1">
    <source>
        <dbReference type="SAM" id="SignalP"/>
    </source>
</evidence>
<evidence type="ECO:0000313" key="3">
    <source>
        <dbReference type="EMBL" id="KAG7365028.1"/>
    </source>
</evidence>
<proteinExistence type="predicted"/>
<dbReference type="Pfam" id="PF12697">
    <property type="entry name" value="Abhydrolase_6"/>
    <property type="match status" value="1"/>
</dbReference>
<dbReference type="PANTHER" id="PTHR46438">
    <property type="entry name" value="ALPHA/BETA-HYDROLASES SUPERFAMILY PROTEIN"/>
    <property type="match status" value="1"/>
</dbReference>
<name>A0A9K3LNI0_9STRA</name>
<dbReference type="EMBL" id="JAGRRH010000009">
    <property type="protein sequence ID" value="KAG7365028.1"/>
    <property type="molecule type" value="Genomic_DNA"/>
</dbReference>
<feature type="chain" id="PRO_5039946553" evidence="1">
    <location>
        <begin position="27"/>
        <end position="385"/>
    </location>
</feature>
<keyword evidence="4" id="KW-1185">Reference proteome</keyword>
<dbReference type="PANTHER" id="PTHR46438:SF12">
    <property type="entry name" value="ALPHA_BETA-HYDROLASES SUPERFAMILY PROTEIN"/>
    <property type="match status" value="1"/>
</dbReference>
<evidence type="ECO:0000313" key="4">
    <source>
        <dbReference type="Proteomes" id="UP000693970"/>
    </source>
</evidence>
<gene>
    <name evidence="3" type="ORF">IV203_038231</name>
</gene>
<sequence length="385" mass="42935">MVVLRRFSSLLIAAACLTVLFRLSSPYTPTPPKISPATNRPNQLYTWRKQQIRYQQAGPLTGEPVVLVHGLFVNSDHWRKTLLGLAEEGYNVYAIDLWGYGYSSKPPSDSPEARAVCGENKRFEKDSTVAVLKNVALGNPNGKGERLRDIELRHPMGSPYNFYTWSELITDFCQEIVPKRPVTLVCNSIGTISALQAVIDTPDLYTGVCVVTPNFRELHSAEIAFPMLSMPVIRKIQQTLREKGQPLFDALAKPNTVKQILKEPYKVQDAIDDTLVKVLLDPLLLKGASNIVFDTLSYSAGPLPEHQLSDFPRDKPVWITYGTADPWTPDARVDALINKPTVEKVVPLPGIGHCPHDEAPELVNPFILEFLKRVLSKEKSNVPNS</sequence>
<dbReference type="OrthoDB" id="408373at2759"/>
<reference evidence="3" key="2">
    <citation type="submission" date="2021-04" db="EMBL/GenBank/DDBJ databases">
        <authorList>
            <person name="Podell S."/>
        </authorList>
    </citation>
    <scope>NUCLEOTIDE SEQUENCE</scope>
    <source>
        <strain evidence="3">Hildebrandi</strain>
    </source>
</reference>
<dbReference type="Proteomes" id="UP000693970">
    <property type="component" value="Unassembled WGS sequence"/>
</dbReference>
<protein>
    <submittedName>
        <fullName evidence="3">Alpha/beta fold family hydrolase</fullName>
    </submittedName>
</protein>
<feature type="domain" description="AB hydrolase-1" evidence="2">
    <location>
        <begin position="65"/>
        <end position="364"/>
    </location>
</feature>
<feature type="signal peptide" evidence="1">
    <location>
        <begin position="1"/>
        <end position="26"/>
    </location>
</feature>
<comment type="caution">
    <text evidence="3">The sequence shown here is derived from an EMBL/GenBank/DDBJ whole genome shotgun (WGS) entry which is preliminary data.</text>
</comment>
<accession>A0A9K3LNI0</accession>